<gene>
    <name evidence="1" type="ORF">GGR90_000448</name>
</gene>
<protein>
    <recommendedName>
        <fullName evidence="3">Glycoside hydrolase family 5 domain-containing protein</fullName>
    </recommendedName>
</protein>
<dbReference type="EMBL" id="JAATIT010000001">
    <property type="protein sequence ID" value="NJB88296.1"/>
    <property type="molecule type" value="Genomic_DNA"/>
</dbReference>
<accession>A0A7X5XQ53</accession>
<name>A0A7X5XQ53_9SPHN</name>
<proteinExistence type="predicted"/>
<dbReference type="AlphaFoldDB" id="A0A7X5XQ53"/>
<comment type="caution">
    <text evidence="1">The sequence shown here is derived from an EMBL/GenBank/DDBJ whole genome shotgun (WGS) entry which is preliminary data.</text>
</comment>
<dbReference type="Proteomes" id="UP000535078">
    <property type="component" value="Unassembled WGS sequence"/>
</dbReference>
<evidence type="ECO:0000313" key="2">
    <source>
        <dbReference type="Proteomes" id="UP000535078"/>
    </source>
</evidence>
<evidence type="ECO:0008006" key="3">
    <source>
        <dbReference type="Google" id="ProtNLM"/>
    </source>
</evidence>
<sequence length="377" mass="42601">MAGLILALQPVAAAAQGALGANFNEHYEDVDYRELDSAGAKWIRLFLPMPQVDRGAAGHGAIRTTLEAGARGYKTIFTLKWPQKDRDFPEAGSAAFARELARLDAVLPLVMGKVDILVIGNEPYFETREQDRDLDLNAFYEAMAGRIIAYRNANCGSDCKTRLYMGALNRLDLKKNITPSTERWLAFVKATPAIEGVNIHPHVPKIELSKAFLDYILPRMRPEQTFIVTEFSLVGWWQKNLTKPVAPAFADKYQAPRTAQNWQIIHAALETPFPKEQWDDFLRMSPWFENRKHYLANQMKIFRDTGRLAVATYGFKQGSSMSNNFGPKKTPWLLNSVYAGRTIRPNADGTAAFNYAWIDDFRRMQAKIASALHDPNK</sequence>
<reference evidence="1 2" key="1">
    <citation type="submission" date="2020-03" db="EMBL/GenBank/DDBJ databases">
        <title>Genomic Encyclopedia of Type Strains, Phase IV (KMG-IV): sequencing the most valuable type-strain genomes for metagenomic binning, comparative biology and taxonomic classification.</title>
        <authorList>
            <person name="Goeker M."/>
        </authorList>
    </citation>
    <scope>NUCLEOTIDE SEQUENCE [LARGE SCALE GENOMIC DNA]</scope>
    <source>
        <strain evidence="1 2">DSM 25229</strain>
    </source>
</reference>
<organism evidence="1 2">
    <name type="scientific">Sphingopyxis italica</name>
    <dbReference type="NCBI Taxonomy" id="1129133"/>
    <lineage>
        <taxon>Bacteria</taxon>
        <taxon>Pseudomonadati</taxon>
        <taxon>Pseudomonadota</taxon>
        <taxon>Alphaproteobacteria</taxon>
        <taxon>Sphingomonadales</taxon>
        <taxon>Sphingomonadaceae</taxon>
        <taxon>Sphingopyxis</taxon>
    </lineage>
</organism>
<dbReference type="RefSeq" id="WP_209023536.1">
    <property type="nucleotide sequence ID" value="NZ_JAATIT010000001.1"/>
</dbReference>
<keyword evidence="2" id="KW-1185">Reference proteome</keyword>
<evidence type="ECO:0000313" key="1">
    <source>
        <dbReference type="EMBL" id="NJB88296.1"/>
    </source>
</evidence>